<gene>
    <name evidence="2" type="ORF">SAMN05421803_104199</name>
</gene>
<proteinExistence type="predicted"/>
<protein>
    <submittedName>
        <fullName evidence="2">Uncharacterized protein</fullName>
    </submittedName>
</protein>
<sequence>MVQPSYTAPDRSRNQWLPLGVAAAVAVLLVAAWSLLNALLPGTERIRAGDEITIGEGGGYRASLSLPQEGWSLDVGASRAGQSYRFHRGPVDLTVTAVTPVGDPPPDAERLWEGMGDIARAGDPTARLGDPEVITTEQGVEGLTGVLRSRTEEGAAVLYPSPDGGFAVEMTLGGRDATTADLEAVADVARTVVFTGEGER</sequence>
<evidence type="ECO:0000313" key="3">
    <source>
        <dbReference type="Proteomes" id="UP000184452"/>
    </source>
</evidence>
<accession>A0A1M6HJC1</accession>
<dbReference type="EMBL" id="FQZK01000004">
    <property type="protein sequence ID" value="SHJ22281.1"/>
    <property type="molecule type" value="Genomic_DNA"/>
</dbReference>
<name>A0A1M6HJC1_9ACTN</name>
<dbReference type="AlphaFoldDB" id="A0A1M6HJC1"/>
<evidence type="ECO:0000256" key="1">
    <source>
        <dbReference type="SAM" id="Phobius"/>
    </source>
</evidence>
<organism evidence="2 3">
    <name type="scientific">Nocardiopsis flavescens</name>
    <dbReference type="NCBI Taxonomy" id="758803"/>
    <lineage>
        <taxon>Bacteria</taxon>
        <taxon>Bacillati</taxon>
        <taxon>Actinomycetota</taxon>
        <taxon>Actinomycetes</taxon>
        <taxon>Streptosporangiales</taxon>
        <taxon>Nocardiopsidaceae</taxon>
        <taxon>Nocardiopsis</taxon>
    </lineage>
</organism>
<keyword evidence="1" id="KW-1133">Transmembrane helix</keyword>
<feature type="transmembrane region" description="Helical" evidence="1">
    <location>
        <begin position="16"/>
        <end position="40"/>
    </location>
</feature>
<reference evidence="2 3" key="1">
    <citation type="submission" date="2016-11" db="EMBL/GenBank/DDBJ databases">
        <authorList>
            <person name="Jaros S."/>
            <person name="Januszkiewicz K."/>
            <person name="Wedrychowicz H."/>
        </authorList>
    </citation>
    <scope>NUCLEOTIDE SEQUENCE [LARGE SCALE GENOMIC DNA]</scope>
    <source>
        <strain evidence="2 3">CGMCC 4.5723</strain>
    </source>
</reference>
<evidence type="ECO:0000313" key="2">
    <source>
        <dbReference type="EMBL" id="SHJ22281.1"/>
    </source>
</evidence>
<dbReference type="Proteomes" id="UP000184452">
    <property type="component" value="Unassembled WGS sequence"/>
</dbReference>
<dbReference type="OrthoDB" id="3426531at2"/>
<keyword evidence="1" id="KW-0472">Membrane</keyword>
<dbReference type="RefSeq" id="WP_073377999.1">
    <property type="nucleotide sequence ID" value="NZ_FQZK01000004.1"/>
</dbReference>
<keyword evidence="3" id="KW-1185">Reference proteome</keyword>
<dbReference type="STRING" id="758803.SAMN05421803_104199"/>
<keyword evidence="1" id="KW-0812">Transmembrane</keyword>